<evidence type="ECO:0000256" key="9">
    <source>
        <dbReference type="ARBA" id="ARBA00022801"/>
    </source>
</evidence>
<proteinExistence type="inferred from homology"/>
<evidence type="ECO:0000256" key="3">
    <source>
        <dbReference type="ARBA" id="ARBA00010136"/>
    </source>
</evidence>
<evidence type="ECO:0000256" key="7">
    <source>
        <dbReference type="ARBA" id="ARBA00022670"/>
    </source>
</evidence>
<dbReference type="EC" id="3.4.11.2" evidence="4"/>
<keyword evidence="7" id="KW-0645">Protease</keyword>
<dbReference type="GO" id="GO:0008270">
    <property type="term" value="F:zinc ion binding"/>
    <property type="evidence" value="ECO:0007669"/>
    <property type="project" value="InterPro"/>
</dbReference>
<evidence type="ECO:0000313" key="17">
    <source>
        <dbReference type="Proteomes" id="UP000076976"/>
    </source>
</evidence>
<dbReference type="InterPro" id="IPR012778">
    <property type="entry name" value="Pept_M1_aminopeptidase"/>
</dbReference>
<dbReference type="Pfam" id="PF01433">
    <property type="entry name" value="Peptidase_M1"/>
    <property type="match status" value="1"/>
</dbReference>
<evidence type="ECO:0000256" key="12">
    <source>
        <dbReference type="ARBA" id="ARBA00029811"/>
    </source>
</evidence>
<keyword evidence="9" id="KW-0378">Hydrolase</keyword>
<dbReference type="PANTHER" id="PTHR11533:SF174">
    <property type="entry name" value="PUROMYCIN-SENSITIVE AMINOPEPTIDASE-RELATED"/>
    <property type="match status" value="1"/>
</dbReference>
<dbReference type="GO" id="GO:0016285">
    <property type="term" value="F:alanyl aminopeptidase activity"/>
    <property type="evidence" value="ECO:0007669"/>
    <property type="project" value="UniProtKB-EC"/>
</dbReference>
<dbReference type="Gene3D" id="1.10.390.10">
    <property type="entry name" value="Neutral Protease Domain 2"/>
    <property type="match status" value="1"/>
</dbReference>
<keyword evidence="17" id="KW-1185">Reference proteome</keyword>
<dbReference type="SUPFAM" id="SSF63737">
    <property type="entry name" value="Leukotriene A4 hydrolase N-terminal domain"/>
    <property type="match status" value="1"/>
</dbReference>
<keyword evidence="6 16" id="KW-0031">Aminopeptidase</keyword>
<dbReference type="Proteomes" id="UP000076976">
    <property type="component" value="Unassembled WGS sequence"/>
</dbReference>
<dbReference type="InterPro" id="IPR014782">
    <property type="entry name" value="Peptidase_M1_dom"/>
</dbReference>
<evidence type="ECO:0000256" key="13">
    <source>
        <dbReference type="ARBA" id="ARBA00031533"/>
    </source>
</evidence>
<evidence type="ECO:0000313" key="16">
    <source>
        <dbReference type="EMBL" id="OAB86349.1"/>
    </source>
</evidence>
<evidence type="ECO:0000256" key="11">
    <source>
        <dbReference type="ARBA" id="ARBA00023049"/>
    </source>
</evidence>
<dbReference type="InterPro" id="IPR024571">
    <property type="entry name" value="ERAP1-like_C_dom"/>
</dbReference>
<evidence type="ECO:0000256" key="4">
    <source>
        <dbReference type="ARBA" id="ARBA00012564"/>
    </source>
</evidence>
<protein>
    <recommendedName>
        <fullName evidence="5">Aminopeptidase N</fullName>
        <ecNumber evidence="4">3.4.11.2</ecNumber>
    </recommendedName>
    <alternativeName>
        <fullName evidence="12">Alanine aminopeptidase</fullName>
    </alternativeName>
    <alternativeName>
        <fullName evidence="13">Lysyl aminopeptidase</fullName>
    </alternativeName>
</protein>
<dbReference type="InterPro" id="IPR042097">
    <property type="entry name" value="Aminopeptidase_N-like_N_sf"/>
</dbReference>
<dbReference type="GO" id="GO:0070006">
    <property type="term" value="F:metalloaminopeptidase activity"/>
    <property type="evidence" value="ECO:0007669"/>
    <property type="project" value="TreeGrafter"/>
</dbReference>
<evidence type="ECO:0000256" key="8">
    <source>
        <dbReference type="ARBA" id="ARBA00022723"/>
    </source>
</evidence>
<dbReference type="SUPFAM" id="SSF55486">
    <property type="entry name" value="Metalloproteases ('zincins'), catalytic domain"/>
    <property type="match status" value="1"/>
</dbReference>
<comment type="cofactor">
    <cofactor evidence="2">
        <name>Zn(2+)</name>
        <dbReference type="ChEBI" id="CHEBI:29105"/>
    </cofactor>
</comment>
<comment type="similarity">
    <text evidence="3">Belongs to the peptidase M1 family.</text>
</comment>
<sequence>MPSLTLAEARARADLLQVTDMEVDLDLDQGAEHFGSVTRLHLRASGDGQTFVDVDPVSLHAIRLDGVELDVALQAERRYPLTLTAGDHVVEVEATMAFSHDGEGLHRATDPADGQDYVYGHLFLDAAPTVFACVDQPDLKAPYTMTVRAPQGWSVIGNGRATLVEGVWHLRRTQPLATYFVSVCAGPYASVTAEHDGIRLGLHGRASLRAELERHAPQMLEVTRASFDYFHSIFGIRYPFDDYDQVFAPEFNAGAMENPGCVVFRDSYLFRGAASRSEVLTRSNTISHEMAHMWFGDLVTMRWWDDLWLNESFAEYMAHRCLVAATDFEDAWVDSTATRKAWGYAAERSPSTHPVAGSPAPDARSALANFDGISYAKGAAVIRQLIAYIGDDAFLAGIRDYLGAHAFGNGELADFLAAMERASGRSLADWAQAWLSTAGVDALAVDRATAQLVRTPPAEQPAQRPHALDVATWSGGSLTSRVELTATDDTTPLPGLDTTAPLVVPNAADLTWATGLLDERSLAALTSELPAVTDAQTRAVVWVGLRDQLALGLVDPRLLVDLAEVALPHESDDSVLASVGMHLTGTVVRSYLPAAEEAPARARMAALGERILADAEPGSSRALHAARLVARTTDDVEGRLRPWADGEGLPQGLEDDADLRWVVLGQLARRGLLDADGVAAAREQDRTMAGNLGALTARAAIPTPEAKAQAWASLTTDRSLSNYELVAVASGFWGPADRSLVEPYVARYFEDVPAMAGHLGDSALARVASIAYPSRFGTPETRALSQACLARDDLDPTVRRAVVDQQSQLEEVVRSRARYGA</sequence>
<dbReference type="InterPro" id="IPR027268">
    <property type="entry name" value="Peptidase_M4/M1_CTD_sf"/>
</dbReference>
<accession>A0A176Q9K6</accession>
<dbReference type="STRING" id="262209.AWH69_13475"/>
<dbReference type="CDD" id="cd09602">
    <property type="entry name" value="M1_APN"/>
    <property type="match status" value="1"/>
</dbReference>
<dbReference type="GO" id="GO:0005615">
    <property type="term" value="C:extracellular space"/>
    <property type="evidence" value="ECO:0007669"/>
    <property type="project" value="TreeGrafter"/>
</dbReference>
<dbReference type="AlphaFoldDB" id="A0A176Q9K6"/>
<dbReference type="NCBIfam" id="TIGR02412">
    <property type="entry name" value="pepN_strep_liv"/>
    <property type="match status" value="1"/>
</dbReference>
<evidence type="ECO:0000259" key="15">
    <source>
        <dbReference type="Pfam" id="PF11838"/>
    </source>
</evidence>
<dbReference type="PRINTS" id="PR00756">
    <property type="entry name" value="ALADIPTASE"/>
</dbReference>
<dbReference type="EMBL" id="LQZG01000004">
    <property type="protein sequence ID" value="OAB86349.1"/>
    <property type="molecule type" value="Genomic_DNA"/>
</dbReference>
<name>A0A176Q9K6_9MICO</name>
<evidence type="ECO:0000256" key="10">
    <source>
        <dbReference type="ARBA" id="ARBA00022833"/>
    </source>
</evidence>
<dbReference type="RefSeq" id="WP_068276952.1">
    <property type="nucleotide sequence ID" value="NZ_LQZG01000004.1"/>
</dbReference>
<evidence type="ECO:0000256" key="6">
    <source>
        <dbReference type="ARBA" id="ARBA00022438"/>
    </source>
</evidence>
<organism evidence="16 17">
    <name type="scientific">Janibacter melonis</name>
    <dbReference type="NCBI Taxonomy" id="262209"/>
    <lineage>
        <taxon>Bacteria</taxon>
        <taxon>Bacillati</taxon>
        <taxon>Actinomycetota</taxon>
        <taxon>Actinomycetes</taxon>
        <taxon>Micrococcales</taxon>
        <taxon>Intrasporangiaceae</taxon>
        <taxon>Janibacter</taxon>
    </lineage>
</organism>
<dbReference type="InterPro" id="IPR050344">
    <property type="entry name" value="Peptidase_M1_aminopeptidases"/>
</dbReference>
<dbReference type="PANTHER" id="PTHR11533">
    <property type="entry name" value="PROTEASE M1 ZINC METALLOPROTEASE"/>
    <property type="match status" value="1"/>
</dbReference>
<reference evidence="16 17" key="1">
    <citation type="submission" date="2016-01" db="EMBL/GenBank/DDBJ databases">
        <title>Janibacter melonis strain CD11_4 genome sequencing and assembly.</title>
        <authorList>
            <person name="Nair G.R."/>
            <person name="Kaur G."/>
            <person name="Chander A.M."/>
            <person name="Mayilraj S."/>
        </authorList>
    </citation>
    <scope>NUCLEOTIDE SEQUENCE [LARGE SCALE GENOMIC DNA]</scope>
    <source>
        <strain evidence="16 17">CD11-4</strain>
    </source>
</reference>
<dbReference type="GO" id="GO:0016020">
    <property type="term" value="C:membrane"/>
    <property type="evidence" value="ECO:0007669"/>
    <property type="project" value="TreeGrafter"/>
</dbReference>
<feature type="domain" description="ERAP1-like C-terminal" evidence="15">
    <location>
        <begin position="502"/>
        <end position="807"/>
    </location>
</feature>
<dbReference type="Pfam" id="PF11838">
    <property type="entry name" value="ERAP1_C"/>
    <property type="match status" value="1"/>
</dbReference>
<evidence type="ECO:0000256" key="1">
    <source>
        <dbReference type="ARBA" id="ARBA00000098"/>
    </source>
</evidence>
<feature type="domain" description="Peptidase M1 membrane alanine aminopeptidase" evidence="14">
    <location>
        <begin position="220"/>
        <end position="434"/>
    </location>
</feature>
<dbReference type="Gene3D" id="2.60.40.1730">
    <property type="entry name" value="tricorn interacting facor f3 domain"/>
    <property type="match status" value="1"/>
</dbReference>
<dbReference type="GO" id="GO:0006508">
    <property type="term" value="P:proteolysis"/>
    <property type="evidence" value="ECO:0007669"/>
    <property type="project" value="UniProtKB-KW"/>
</dbReference>
<dbReference type="GO" id="GO:0042277">
    <property type="term" value="F:peptide binding"/>
    <property type="evidence" value="ECO:0007669"/>
    <property type="project" value="TreeGrafter"/>
</dbReference>
<comment type="caution">
    <text evidence="16">The sequence shown here is derived from an EMBL/GenBank/DDBJ whole genome shotgun (WGS) entry which is preliminary data.</text>
</comment>
<evidence type="ECO:0000256" key="5">
    <source>
        <dbReference type="ARBA" id="ARBA00015611"/>
    </source>
</evidence>
<dbReference type="GO" id="GO:0005737">
    <property type="term" value="C:cytoplasm"/>
    <property type="evidence" value="ECO:0007669"/>
    <property type="project" value="TreeGrafter"/>
</dbReference>
<dbReference type="GO" id="GO:0043171">
    <property type="term" value="P:peptide catabolic process"/>
    <property type="evidence" value="ECO:0007669"/>
    <property type="project" value="TreeGrafter"/>
</dbReference>
<gene>
    <name evidence="16" type="ORF">AWH69_13475</name>
</gene>
<keyword evidence="10" id="KW-0862">Zinc</keyword>
<dbReference type="InterPro" id="IPR001930">
    <property type="entry name" value="Peptidase_M1"/>
</dbReference>
<keyword evidence="8" id="KW-0479">Metal-binding</keyword>
<evidence type="ECO:0000259" key="14">
    <source>
        <dbReference type="Pfam" id="PF01433"/>
    </source>
</evidence>
<comment type="catalytic activity">
    <reaction evidence="1">
        <text>Release of an N-terminal amino acid, Xaa-|-Yaa- from a peptide, amide or arylamide. Xaa is preferably Ala, but may be most amino acids including Pro (slow action). When a terminal hydrophobic residue is followed by a prolyl residue, the two may be released as an intact Xaa-Pro dipeptide.</text>
        <dbReference type="EC" id="3.4.11.2"/>
    </reaction>
</comment>
<evidence type="ECO:0000256" key="2">
    <source>
        <dbReference type="ARBA" id="ARBA00001947"/>
    </source>
</evidence>
<keyword evidence="11" id="KW-0482">Metalloprotease</keyword>